<accession>A0ABP8DNC5</accession>
<evidence type="ECO:0000313" key="2">
    <source>
        <dbReference type="Proteomes" id="UP001500620"/>
    </source>
</evidence>
<protein>
    <submittedName>
        <fullName evidence="1">Acetamidase/formamidase family protein</fullName>
    </submittedName>
</protein>
<dbReference type="PANTHER" id="PTHR31891:SF1">
    <property type="entry name" value="FORMAMIDASE C869.04-RELATED"/>
    <property type="match status" value="1"/>
</dbReference>
<proteinExistence type="predicted"/>
<dbReference type="PANTHER" id="PTHR31891">
    <property type="entry name" value="FORMAMIDASE C869.04-RELATED"/>
    <property type="match status" value="1"/>
</dbReference>
<organism evidence="1 2">
    <name type="scientific">Dactylosporangium darangshiense</name>
    <dbReference type="NCBI Taxonomy" id="579108"/>
    <lineage>
        <taxon>Bacteria</taxon>
        <taxon>Bacillati</taxon>
        <taxon>Actinomycetota</taxon>
        <taxon>Actinomycetes</taxon>
        <taxon>Micromonosporales</taxon>
        <taxon>Micromonosporaceae</taxon>
        <taxon>Dactylosporangium</taxon>
    </lineage>
</organism>
<comment type="caution">
    <text evidence="1">The sequence shown here is derived from an EMBL/GenBank/DDBJ whole genome shotgun (WGS) entry which is preliminary data.</text>
</comment>
<dbReference type="RefSeq" id="WP_345137027.1">
    <property type="nucleotide sequence ID" value="NZ_BAABAT010000039.1"/>
</dbReference>
<dbReference type="Gene3D" id="3.10.28.20">
    <property type="entry name" value="Acetamidase/Formamidase-like domains"/>
    <property type="match status" value="1"/>
</dbReference>
<dbReference type="EMBL" id="BAABAT010000039">
    <property type="protein sequence ID" value="GAA4260096.1"/>
    <property type="molecule type" value="Genomic_DNA"/>
</dbReference>
<evidence type="ECO:0000313" key="1">
    <source>
        <dbReference type="EMBL" id="GAA4260096.1"/>
    </source>
</evidence>
<keyword evidence="2" id="KW-1185">Reference proteome</keyword>
<dbReference type="Proteomes" id="UP001500620">
    <property type="component" value="Unassembled WGS sequence"/>
</dbReference>
<dbReference type="Pfam" id="PF03069">
    <property type="entry name" value="FmdA_AmdA"/>
    <property type="match status" value="2"/>
</dbReference>
<reference evidence="2" key="1">
    <citation type="journal article" date="2019" name="Int. J. Syst. Evol. Microbiol.">
        <title>The Global Catalogue of Microorganisms (GCM) 10K type strain sequencing project: providing services to taxonomists for standard genome sequencing and annotation.</title>
        <authorList>
            <consortium name="The Broad Institute Genomics Platform"/>
            <consortium name="The Broad Institute Genome Sequencing Center for Infectious Disease"/>
            <person name="Wu L."/>
            <person name="Ma J."/>
        </authorList>
    </citation>
    <scope>NUCLEOTIDE SEQUENCE [LARGE SCALE GENOMIC DNA]</scope>
    <source>
        <strain evidence="2">JCM 17441</strain>
    </source>
</reference>
<dbReference type="InterPro" id="IPR004304">
    <property type="entry name" value="FmdA_AmdA"/>
</dbReference>
<name>A0ABP8DNC5_9ACTN</name>
<dbReference type="Gene3D" id="2.60.120.580">
    <property type="entry name" value="Acetamidase/Formamidase-like domains"/>
    <property type="match status" value="2"/>
</dbReference>
<sequence length="329" mass="34208">MTHVPSTVDTLRWGRLPSARAEPVATVASGAVLTMDTLSHEGALPDQGRDPLAFFARHGVEPLPDLLDVVPRLHRAPDDGPHFVTGPVRVEGAEPGDLLQVDVLALDRRADYGVITDRHAKDVFGADRPAGFTDPVVSTFCRVAAGRAHLDGDPRLSVPVAPFLGIMGVAAGGDEPHSGPPGPFGGNLDLKHLVAGTTLFLPVLAPGALFYAGDPHFAQGNGELASTALEAPLRATLRLTVHTGRFDLDAPVARTPASWIVCGLDRDLGRAVRAASAAAVRLLGNDGIAPDLALAWLSVAGDVEVTQVVDGVLGAHVVLPRSVDLLGVP</sequence>
<gene>
    <name evidence="1" type="ORF">GCM10022255_087400</name>
</gene>
<dbReference type="SUPFAM" id="SSF141130">
    <property type="entry name" value="Acetamidase/Formamidase-like"/>
    <property type="match status" value="1"/>
</dbReference>